<dbReference type="PRINTS" id="PR01302">
    <property type="entry name" value="TYPE3IMPPROT"/>
</dbReference>
<dbReference type="GO" id="GO:0044781">
    <property type="term" value="P:bacterial-type flagellum organization"/>
    <property type="evidence" value="ECO:0007669"/>
    <property type="project" value="UniProtKB-UniRule"/>
</dbReference>
<feature type="transmembrane region" description="Helical" evidence="13">
    <location>
        <begin position="226"/>
        <end position="247"/>
    </location>
</feature>
<dbReference type="PANTHER" id="PTHR30587:SF0">
    <property type="entry name" value="FLAGELLAR BIOSYNTHETIC PROTEIN FLIP"/>
    <property type="match status" value="1"/>
</dbReference>
<evidence type="ECO:0000256" key="4">
    <source>
        <dbReference type="ARBA" id="ARBA00022448"/>
    </source>
</evidence>
<keyword evidence="12 13" id="KW-1006">Bacterial flagellum protein export</keyword>
<keyword evidence="5 13" id="KW-1003">Cell membrane</keyword>
<evidence type="ECO:0000313" key="14">
    <source>
        <dbReference type="EMBL" id="PWN54951.1"/>
    </source>
</evidence>
<dbReference type="PROSITE" id="PS01060">
    <property type="entry name" value="FLIP_1"/>
    <property type="match status" value="1"/>
</dbReference>
<keyword evidence="14" id="KW-0969">Cilium</keyword>
<dbReference type="GO" id="GO:0009306">
    <property type="term" value="P:protein secretion"/>
    <property type="evidence" value="ECO:0007669"/>
    <property type="project" value="UniProtKB-UniRule"/>
</dbReference>
<evidence type="ECO:0000313" key="15">
    <source>
        <dbReference type="Proteomes" id="UP000251800"/>
    </source>
</evidence>
<evidence type="ECO:0000256" key="12">
    <source>
        <dbReference type="ARBA" id="ARBA00023225"/>
    </source>
</evidence>
<dbReference type="OrthoDB" id="9805111at2"/>
<dbReference type="GO" id="GO:0009425">
    <property type="term" value="C:bacterial-type flagellum basal body"/>
    <property type="evidence" value="ECO:0007669"/>
    <property type="project" value="UniProtKB-SubCell"/>
</dbReference>
<dbReference type="RefSeq" id="WP_109721241.1">
    <property type="nucleotide sequence ID" value="NZ_QEQK01000015.1"/>
</dbReference>
<protein>
    <recommendedName>
        <fullName evidence="3 13">Flagellar biosynthetic protein FliP</fullName>
    </recommendedName>
</protein>
<evidence type="ECO:0000256" key="11">
    <source>
        <dbReference type="ARBA" id="ARBA00023143"/>
    </source>
</evidence>
<evidence type="ECO:0000256" key="5">
    <source>
        <dbReference type="ARBA" id="ARBA00022475"/>
    </source>
</evidence>
<comment type="subcellular location">
    <subcellularLocation>
        <location evidence="13">Cell membrane</location>
        <topology evidence="13">Multi-pass membrane protein</topology>
    </subcellularLocation>
    <subcellularLocation>
        <location evidence="13">Bacterial flagellum basal body</location>
    </subcellularLocation>
</comment>
<evidence type="ECO:0000256" key="9">
    <source>
        <dbReference type="ARBA" id="ARBA00022989"/>
    </source>
</evidence>
<keyword evidence="11" id="KW-0975">Bacterial flagellum</keyword>
<comment type="function">
    <text evidence="1 13">Plays a role in the flagellum-specific transport system.</text>
</comment>
<keyword evidence="8 13" id="KW-0653">Protein transport</keyword>
<organism evidence="14 15">
    <name type="scientific">Abyssibacter profundi</name>
    <dbReference type="NCBI Taxonomy" id="2182787"/>
    <lineage>
        <taxon>Bacteria</taxon>
        <taxon>Pseudomonadati</taxon>
        <taxon>Pseudomonadota</taxon>
        <taxon>Gammaproteobacteria</taxon>
        <taxon>Chromatiales</taxon>
        <taxon>Oceanococcaceae</taxon>
        <taxon>Abyssibacter</taxon>
    </lineage>
</organism>
<dbReference type="InterPro" id="IPR005838">
    <property type="entry name" value="T3SS_IM_P"/>
</dbReference>
<dbReference type="NCBIfam" id="NF009438">
    <property type="entry name" value="PRK12797.1"/>
    <property type="match status" value="1"/>
</dbReference>
<dbReference type="AlphaFoldDB" id="A0A383XQP7"/>
<reference evidence="14 15" key="1">
    <citation type="submission" date="2018-05" db="EMBL/GenBank/DDBJ databases">
        <title>Abyssibacter profundi OUC007T gen. nov., sp. nov, a marine bacterium isolated from seawater of the Mariana Trench.</title>
        <authorList>
            <person name="Zhou S."/>
        </authorList>
    </citation>
    <scope>NUCLEOTIDE SEQUENCE [LARGE SCALE GENOMIC DNA]</scope>
    <source>
        <strain evidence="14 15">OUC007</strain>
    </source>
</reference>
<evidence type="ECO:0000256" key="7">
    <source>
        <dbReference type="ARBA" id="ARBA00022795"/>
    </source>
</evidence>
<evidence type="ECO:0000256" key="1">
    <source>
        <dbReference type="ARBA" id="ARBA00003663"/>
    </source>
</evidence>
<comment type="caution">
    <text evidence="13">Lacks conserved residue(s) required for the propagation of feature annotation.</text>
</comment>
<evidence type="ECO:0000256" key="13">
    <source>
        <dbReference type="RuleBase" id="RU362069"/>
    </source>
</evidence>
<keyword evidence="10 13" id="KW-0472">Membrane</keyword>
<comment type="similarity">
    <text evidence="2 13">Belongs to the FliP/MopC/SpaP family.</text>
</comment>
<feature type="transmembrane region" description="Helical" evidence="13">
    <location>
        <begin position="47"/>
        <end position="77"/>
    </location>
</feature>
<dbReference type="PROSITE" id="PS01061">
    <property type="entry name" value="FLIP_2"/>
    <property type="match status" value="1"/>
</dbReference>
<keyword evidence="9 13" id="KW-1133">Transmembrane helix</keyword>
<evidence type="ECO:0000256" key="8">
    <source>
        <dbReference type="ARBA" id="ARBA00022927"/>
    </source>
</evidence>
<comment type="caution">
    <text evidence="14">The sequence shown here is derived from an EMBL/GenBank/DDBJ whole genome shotgun (WGS) entry which is preliminary data.</text>
</comment>
<name>A0A383XQP7_9GAMM</name>
<keyword evidence="7 13" id="KW-1005">Bacterial flagellum biogenesis</keyword>
<sequence>MNGLIRILPLAALWLLPIGTSWAAGLPAISLETTEDGGQAYSLSIQVLALMTAITLLPAILLSMTAFTRIIVVLALLRQALGTGATPSNQILLGLALFMTLFVMAPVGSEIYESAVQPYFDETMEGELALERAAGPIRTFMLANTRENHLGMFASMRDENLPENPEDVAFSVLAAAFITSELTTAFQIGFFIFIPFVVIDLVVASVLMSMGMMMLSPMLISLPFKVMLFVLVDGWTLVLGTLAGSFAI</sequence>
<keyword evidence="15" id="KW-1185">Reference proteome</keyword>
<evidence type="ECO:0000256" key="3">
    <source>
        <dbReference type="ARBA" id="ARBA00021714"/>
    </source>
</evidence>
<dbReference type="Proteomes" id="UP000251800">
    <property type="component" value="Unassembled WGS sequence"/>
</dbReference>
<proteinExistence type="inferred from homology"/>
<dbReference type="NCBIfam" id="TIGR01103">
    <property type="entry name" value="fliP"/>
    <property type="match status" value="1"/>
</dbReference>
<gene>
    <name evidence="13 14" type="primary">fliP</name>
    <name evidence="14" type="ORF">DEH80_14515</name>
</gene>
<feature type="transmembrane region" description="Helical" evidence="13">
    <location>
        <begin position="89"/>
        <end position="108"/>
    </location>
</feature>
<dbReference type="GO" id="GO:0005886">
    <property type="term" value="C:plasma membrane"/>
    <property type="evidence" value="ECO:0007669"/>
    <property type="project" value="UniProtKB-SubCell"/>
</dbReference>
<evidence type="ECO:0000256" key="10">
    <source>
        <dbReference type="ARBA" id="ARBA00023136"/>
    </source>
</evidence>
<dbReference type="PRINTS" id="PR00951">
    <property type="entry name" value="FLGBIOSNFLIP"/>
</dbReference>
<dbReference type="PANTHER" id="PTHR30587">
    <property type="entry name" value="FLAGELLAR BIOSYNTHETIC PROTEIN FLIP"/>
    <property type="match status" value="1"/>
</dbReference>
<dbReference type="EMBL" id="QEQK01000015">
    <property type="protein sequence ID" value="PWN54951.1"/>
    <property type="molecule type" value="Genomic_DNA"/>
</dbReference>
<accession>A0A383XQP7</accession>
<dbReference type="Pfam" id="PF00813">
    <property type="entry name" value="FliP"/>
    <property type="match status" value="1"/>
</dbReference>
<evidence type="ECO:0000256" key="6">
    <source>
        <dbReference type="ARBA" id="ARBA00022692"/>
    </source>
</evidence>
<keyword evidence="14" id="KW-0282">Flagellum</keyword>
<dbReference type="InterPro" id="IPR005837">
    <property type="entry name" value="FliP"/>
</dbReference>
<keyword evidence="4 13" id="KW-0813">Transport</keyword>
<evidence type="ECO:0000256" key="2">
    <source>
        <dbReference type="ARBA" id="ARBA00006257"/>
    </source>
</evidence>
<keyword evidence="6 13" id="KW-0812">Transmembrane</keyword>
<keyword evidence="14" id="KW-0966">Cell projection</keyword>